<gene>
    <name evidence="2" type="ORF">DF188_01835</name>
</gene>
<feature type="coiled-coil region" evidence="1">
    <location>
        <begin position="46"/>
        <end position="83"/>
    </location>
</feature>
<dbReference type="KEGG" id="ask:EI285_01010"/>
<dbReference type="STRING" id="28200.GCA_001572935_00852"/>
<dbReference type="RefSeq" id="WP_109066271.1">
    <property type="nucleotide sequence ID" value="NZ_CP034309.1"/>
</dbReference>
<name>A0A2U2C347_9BACT</name>
<proteinExistence type="predicted"/>
<organism evidence="2 3">
    <name type="scientific">Aliarcobacter skirrowii</name>
    <dbReference type="NCBI Taxonomy" id="28200"/>
    <lineage>
        <taxon>Bacteria</taxon>
        <taxon>Pseudomonadati</taxon>
        <taxon>Campylobacterota</taxon>
        <taxon>Epsilonproteobacteria</taxon>
        <taxon>Campylobacterales</taxon>
        <taxon>Arcobacteraceae</taxon>
        <taxon>Aliarcobacter</taxon>
    </lineage>
</organism>
<dbReference type="Proteomes" id="UP000245014">
    <property type="component" value="Unassembled WGS sequence"/>
</dbReference>
<evidence type="ECO:0000313" key="3">
    <source>
        <dbReference type="Proteomes" id="UP000245014"/>
    </source>
</evidence>
<evidence type="ECO:0000256" key="1">
    <source>
        <dbReference type="SAM" id="Coils"/>
    </source>
</evidence>
<keyword evidence="1" id="KW-0175">Coiled coil</keyword>
<evidence type="ECO:0008006" key="4">
    <source>
        <dbReference type="Google" id="ProtNLM"/>
    </source>
</evidence>
<dbReference type="EMBL" id="QEYI01000001">
    <property type="protein sequence ID" value="PWE23446.1"/>
    <property type="molecule type" value="Genomic_DNA"/>
</dbReference>
<protein>
    <recommendedName>
        <fullName evidence="4">PDP protein</fullName>
    </recommendedName>
</protein>
<dbReference type="AlphaFoldDB" id="A0A2U2C347"/>
<evidence type="ECO:0000313" key="2">
    <source>
        <dbReference type="EMBL" id="PWE23446.1"/>
    </source>
</evidence>
<sequence>MIFRFLILMIFPIFLFSNEDSSALTKQRLEILQLKEDLTQFYKKREEEDLARKKEIEDILKKIEDEKNSINLIKEQNEELLKEIRGQIVSKTTKIYEQMKPKVAALVFDQMILEGKIEEVFDIIIRLKESNVSVIMRSLSVESASILTFMLENFKTNEIKGE</sequence>
<comment type="caution">
    <text evidence="2">The sequence shown here is derived from an EMBL/GenBank/DDBJ whole genome shotgun (WGS) entry which is preliminary data.</text>
</comment>
<accession>A0A2U2C347</accession>
<dbReference type="GeneID" id="60357930"/>
<reference evidence="2 3" key="1">
    <citation type="submission" date="2018-05" db="EMBL/GenBank/DDBJ databases">
        <title>Antimicrobial susceptibility testing and genomic analysis of Arcobacter skirrowii strains and one Arcobacter butzleri isolated from German poultry farms.</title>
        <authorList>
            <person name="Haenel I."/>
            <person name="Hotzel H."/>
            <person name="Tomaso H."/>
            <person name="Busch A."/>
        </authorList>
    </citation>
    <scope>NUCLEOTIDE SEQUENCE [LARGE SCALE GENOMIC DNA]</scope>
    <source>
        <strain evidence="3">v</strain>
    </source>
</reference>